<dbReference type="Gene3D" id="2.60.120.330">
    <property type="entry name" value="B-lactam Antibiotic, Isopenicillin N Synthase, Chain"/>
    <property type="match status" value="1"/>
</dbReference>
<name>A0A6A6GZY8_VIRVR</name>
<accession>A0A6A6GZY8</accession>
<dbReference type="OrthoDB" id="288590at2759"/>
<keyword evidence="8" id="KW-1185">Reference proteome</keyword>
<dbReference type="GO" id="GO:0016491">
    <property type="term" value="F:oxidoreductase activity"/>
    <property type="evidence" value="ECO:0007669"/>
    <property type="project" value="UniProtKB-KW"/>
</dbReference>
<keyword evidence="3 5" id="KW-0560">Oxidoreductase</keyword>
<evidence type="ECO:0000256" key="1">
    <source>
        <dbReference type="ARBA" id="ARBA00008056"/>
    </source>
</evidence>
<dbReference type="AlphaFoldDB" id="A0A6A6GZY8"/>
<dbReference type="Pfam" id="PF14226">
    <property type="entry name" value="DIOX_N"/>
    <property type="match status" value="1"/>
</dbReference>
<dbReference type="Pfam" id="PF03171">
    <property type="entry name" value="2OG-FeII_Oxy"/>
    <property type="match status" value="1"/>
</dbReference>
<dbReference type="PANTHER" id="PTHR10209:SF804">
    <property type="entry name" value="FE2OG DIOXYGENASE DOMAIN-CONTAINING PROTEIN"/>
    <property type="match status" value="1"/>
</dbReference>
<evidence type="ECO:0000313" key="7">
    <source>
        <dbReference type="EMBL" id="KAF2231060.1"/>
    </source>
</evidence>
<dbReference type="EMBL" id="ML991832">
    <property type="protein sequence ID" value="KAF2231060.1"/>
    <property type="molecule type" value="Genomic_DNA"/>
</dbReference>
<keyword evidence="2 5" id="KW-0479">Metal-binding</keyword>
<evidence type="ECO:0000313" key="8">
    <source>
        <dbReference type="Proteomes" id="UP000800092"/>
    </source>
</evidence>
<feature type="domain" description="Fe2OG dioxygenase" evidence="6">
    <location>
        <begin position="151"/>
        <end position="279"/>
    </location>
</feature>
<gene>
    <name evidence="7" type="ORF">EV356DRAFT_535879</name>
</gene>
<evidence type="ECO:0000256" key="2">
    <source>
        <dbReference type="ARBA" id="ARBA00022723"/>
    </source>
</evidence>
<proteinExistence type="inferred from homology"/>
<dbReference type="Proteomes" id="UP000800092">
    <property type="component" value="Unassembled WGS sequence"/>
</dbReference>
<dbReference type="PROSITE" id="PS51471">
    <property type="entry name" value="FE2OG_OXY"/>
    <property type="match status" value="1"/>
</dbReference>
<sequence>MDVPTIDFAPFLRGGREDREAIAKTVDSALSSVGLIYVKNHGIPDNEVNEAFSWLQRFFALPNAKKRTVQRYREMGREIIRSHPSRREALNLANPSLDMSADQWPTEEILPGFRDFMESFWQNCARLLHQLIDCVSLALELPEEHSLSKCHSRSCFSMGCSYYPETLITHETGPRMGAHSDSCTLTLLFQDPTGGLELGDRASVQGKVSAANFEQRGGTYKPIDFREGMVLVNVGYVMGRYSNGRNKSTIHRVGSPDVAAVPGRTETPDRYSIAFFGDPDPGTIADALPGTYNPENPKRWGPLNIDEYLGGIKEKTST</sequence>
<dbReference type="InterPro" id="IPR005123">
    <property type="entry name" value="Oxoglu/Fe-dep_dioxygenase_dom"/>
</dbReference>
<keyword evidence="4 5" id="KW-0408">Iron</keyword>
<protein>
    <submittedName>
        <fullName evidence="7">Clavaminate synthase-like protein</fullName>
    </submittedName>
</protein>
<evidence type="ECO:0000256" key="5">
    <source>
        <dbReference type="RuleBase" id="RU003682"/>
    </source>
</evidence>
<dbReference type="PANTHER" id="PTHR10209">
    <property type="entry name" value="OXIDOREDUCTASE, 2OG-FE II OXYGENASE FAMILY PROTEIN"/>
    <property type="match status" value="1"/>
</dbReference>
<evidence type="ECO:0000256" key="3">
    <source>
        <dbReference type="ARBA" id="ARBA00023002"/>
    </source>
</evidence>
<dbReference type="GO" id="GO:0044283">
    <property type="term" value="P:small molecule biosynthetic process"/>
    <property type="evidence" value="ECO:0007669"/>
    <property type="project" value="UniProtKB-ARBA"/>
</dbReference>
<reference evidence="7" key="1">
    <citation type="journal article" date="2020" name="Stud. Mycol.">
        <title>101 Dothideomycetes genomes: a test case for predicting lifestyles and emergence of pathogens.</title>
        <authorList>
            <person name="Haridas S."/>
            <person name="Albert R."/>
            <person name="Binder M."/>
            <person name="Bloem J."/>
            <person name="Labutti K."/>
            <person name="Salamov A."/>
            <person name="Andreopoulos B."/>
            <person name="Baker S."/>
            <person name="Barry K."/>
            <person name="Bills G."/>
            <person name="Bluhm B."/>
            <person name="Cannon C."/>
            <person name="Castanera R."/>
            <person name="Culley D."/>
            <person name="Daum C."/>
            <person name="Ezra D."/>
            <person name="Gonzalez J."/>
            <person name="Henrissat B."/>
            <person name="Kuo A."/>
            <person name="Liang C."/>
            <person name="Lipzen A."/>
            <person name="Lutzoni F."/>
            <person name="Magnuson J."/>
            <person name="Mondo S."/>
            <person name="Nolan M."/>
            <person name="Ohm R."/>
            <person name="Pangilinan J."/>
            <person name="Park H.-J."/>
            <person name="Ramirez L."/>
            <person name="Alfaro M."/>
            <person name="Sun H."/>
            <person name="Tritt A."/>
            <person name="Yoshinaga Y."/>
            <person name="Zwiers L.-H."/>
            <person name="Turgeon B."/>
            <person name="Goodwin S."/>
            <person name="Spatafora J."/>
            <person name="Crous P."/>
            <person name="Grigoriev I."/>
        </authorList>
    </citation>
    <scope>NUCLEOTIDE SEQUENCE</scope>
    <source>
        <strain evidence="7">Tuck. ex Michener</strain>
    </source>
</reference>
<dbReference type="InterPro" id="IPR027443">
    <property type="entry name" value="IPNS-like_sf"/>
</dbReference>
<evidence type="ECO:0000256" key="4">
    <source>
        <dbReference type="ARBA" id="ARBA00023004"/>
    </source>
</evidence>
<comment type="similarity">
    <text evidence="1 5">Belongs to the iron/ascorbate-dependent oxidoreductase family.</text>
</comment>
<dbReference type="SUPFAM" id="SSF51197">
    <property type="entry name" value="Clavaminate synthase-like"/>
    <property type="match status" value="1"/>
</dbReference>
<evidence type="ECO:0000259" key="6">
    <source>
        <dbReference type="PROSITE" id="PS51471"/>
    </source>
</evidence>
<dbReference type="InterPro" id="IPR044861">
    <property type="entry name" value="IPNS-like_FE2OG_OXY"/>
</dbReference>
<dbReference type="InterPro" id="IPR026992">
    <property type="entry name" value="DIOX_N"/>
</dbReference>
<dbReference type="GO" id="GO:0046872">
    <property type="term" value="F:metal ion binding"/>
    <property type="evidence" value="ECO:0007669"/>
    <property type="project" value="UniProtKB-KW"/>
</dbReference>
<organism evidence="7 8">
    <name type="scientific">Viridothelium virens</name>
    <name type="common">Speckled blister lichen</name>
    <name type="synonym">Trypethelium virens</name>
    <dbReference type="NCBI Taxonomy" id="1048519"/>
    <lineage>
        <taxon>Eukaryota</taxon>
        <taxon>Fungi</taxon>
        <taxon>Dikarya</taxon>
        <taxon>Ascomycota</taxon>
        <taxon>Pezizomycotina</taxon>
        <taxon>Dothideomycetes</taxon>
        <taxon>Dothideomycetes incertae sedis</taxon>
        <taxon>Trypetheliales</taxon>
        <taxon>Trypetheliaceae</taxon>
        <taxon>Viridothelium</taxon>
    </lineage>
</organism>